<dbReference type="PANTHER" id="PTHR38009">
    <property type="entry name" value="CONSERVED HYPOTHETICAL PHAGE TAIL PROTEIN"/>
    <property type="match status" value="1"/>
</dbReference>
<dbReference type="EMBL" id="JAAVJS010000001">
    <property type="protein sequence ID" value="NJX14121.1"/>
    <property type="molecule type" value="Genomic_DNA"/>
</dbReference>
<sequence>MNSYPLSTNHFSIEWGGKRIGASEISGLSINMQPISYSEGTFRANAPVVMPGKQKTNTIVLKRGIMPGDNEYYDWLKTVKGNTVERRDLTISLLNENHEPVVTWKLKNAFPVKMEWTDLNANSNEPAMEMLEVMHEGMTVVNGA</sequence>
<dbReference type="PANTHER" id="PTHR38009:SF1">
    <property type="entry name" value="CONSERVED HYPOTHETICAL PHAGE TAIL PROTEIN"/>
    <property type="match status" value="1"/>
</dbReference>
<organism evidence="1 2">
    <name type="scientific">Tamlana crocina</name>
    <dbReference type="NCBI Taxonomy" id="393006"/>
    <lineage>
        <taxon>Bacteria</taxon>
        <taxon>Pseudomonadati</taxon>
        <taxon>Bacteroidota</taxon>
        <taxon>Flavobacteriia</taxon>
        <taxon>Flavobacteriales</taxon>
        <taxon>Flavobacteriaceae</taxon>
        <taxon>Tamlana</taxon>
    </lineage>
</organism>
<dbReference type="NCBIfam" id="TIGR02241">
    <property type="entry name" value="conserved hypothetical phage tail region protein"/>
    <property type="match status" value="1"/>
</dbReference>
<dbReference type="InterPro" id="IPR010667">
    <property type="entry name" value="Phage_T4_Gp19"/>
</dbReference>
<dbReference type="RefSeq" id="WP_167916372.1">
    <property type="nucleotide sequence ID" value="NZ_JAAVJS010000001.1"/>
</dbReference>
<reference evidence="1 2" key="1">
    <citation type="submission" date="2020-03" db="EMBL/GenBank/DDBJ databases">
        <title>Tamlana sp. nov, isolated from XXX.</title>
        <authorList>
            <person name="Cao W.R."/>
        </authorList>
    </citation>
    <scope>NUCLEOTIDE SEQUENCE [LARGE SCALE GENOMIC DNA]</scope>
    <source>
        <strain evidence="1 2">HST1-43</strain>
    </source>
</reference>
<name>A0ABX1DAC5_9FLAO</name>
<gene>
    <name evidence="1" type="ORF">HC176_01290</name>
</gene>
<dbReference type="Pfam" id="PF06841">
    <property type="entry name" value="Phage_T4_gp19"/>
    <property type="match status" value="1"/>
</dbReference>
<protein>
    <submittedName>
        <fullName evidence="1">Phage tail protein</fullName>
    </submittedName>
</protein>
<evidence type="ECO:0000313" key="2">
    <source>
        <dbReference type="Proteomes" id="UP000760545"/>
    </source>
</evidence>
<keyword evidence="2" id="KW-1185">Reference proteome</keyword>
<comment type="caution">
    <text evidence="1">The sequence shown here is derived from an EMBL/GenBank/DDBJ whole genome shotgun (WGS) entry which is preliminary data.</text>
</comment>
<proteinExistence type="predicted"/>
<evidence type="ECO:0000313" key="1">
    <source>
        <dbReference type="EMBL" id="NJX14121.1"/>
    </source>
</evidence>
<accession>A0ABX1DAC5</accession>
<dbReference type="InterPro" id="IPR011747">
    <property type="entry name" value="CHP02241"/>
</dbReference>
<dbReference type="Proteomes" id="UP000760545">
    <property type="component" value="Unassembled WGS sequence"/>
</dbReference>